<dbReference type="InterPro" id="IPR001447">
    <property type="entry name" value="Arylamine_N-AcTrfase"/>
</dbReference>
<dbReference type="OrthoDB" id="7181050at2"/>
<evidence type="ECO:0000313" key="3">
    <source>
        <dbReference type="EMBL" id="SHO54997.1"/>
    </source>
</evidence>
<organism evidence="3 4">
    <name type="scientific">Vibrio quintilis</name>
    <dbReference type="NCBI Taxonomy" id="1117707"/>
    <lineage>
        <taxon>Bacteria</taxon>
        <taxon>Pseudomonadati</taxon>
        <taxon>Pseudomonadota</taxon>
        <taxon>Gammaproteobacteria</taxon>
        <taxon>Vibrionales</taxon>
        <taxon>Vibrionaceae</taxon>
        <taxon>Vibrio</taxon>
    </lineage>
</organism>
<dbReference type="Gene3D" id="3.30.2140.10">
    <property type="entry name" value="Arylamine N-acetyltransferase"/>
    <property type="match status" value="1"/>
</dbReference>
<protein>
    <submittedName>
        <fullName evidence="3">Arylamine N-acetyltransferase</fullName>
        <ecNumber evidence="3">2.3.1.5</ecNumber>
    </submittedName>
</protein>
<reference evidence="4" key="1">
    <citation type="submission" date="2016-12" db="EMBL/GenBank/DDBJ databases">
        <authorList>
            <person name="Rodrigo-Torres L."/>
            <person name="Arahal R.D."/>
            <person name="Lucena T."/>
        </authorList>
    </citation>
    <scope>NUCLEOTIDE SEQUENCE [LARGE SCALE GENOMIC DNA]</scope>
</reference>
<dbReference type="InterPro" id="IPR038765">
    <property type="entry name" value="Papain-like_cys_pep_sf"/>
</dbReference>
<dbReference type="PRINTS" id="PR01543">
    <property type="entry name" value="ANATRNSFRASE"/>
</dbReference>
<dbReference type="EMBL" id="FRFG01000010">
    <property type="protein sequence ID" value="SHO54997.1"/>
    <property type="molecule type" value="Genomic_DNA"/>
</dbReference>
<dbReference type="PANTHER" id="PTHR11786:SF0">
    <property type="entry name" value="ARYLAMINE N-ACETYLTRANSFERASE 4-RELATED"/>
    <property type="match status" value="1"/>
</dbReference>
<evidence type="ECO:0000256" key="2">
    <source>
        <dbReference type="RuleBase" id="RU003452"/>
    </source>
</evidence>
<dbReference type="SUPFAM" id="SSF54001">
    <property type="entry name" value="Cysteine proteinases"/>
    <property type="match status" value="1"/>
</dbReference>
<dbReference type="EC" id="2.3.1.5" evidence="3"/>
<keyword evidence="3" id="KW-0808">Transferase</keyword>
<dbReference type="Gene3D" id="2.40.128.150">
    <property type="entry name" value="Cysteine proteinases"/>
    <property type="match status" value="1"/>
</dbReference>
<comment type="similarity">
    <text evidence="1 2">Belongs to the arylamine N-acetyltransferase family.</text>
</comment>
<sequence>MNSEMLANYLNKIGMKSHIEPALDSLKKIHQLQHSRIPFENFDVINGTTPFLSEAALYQKLVIQERGGYCFELNGLLSHILKFVGFDVRPLLGRVHLEEKPSGRGHFINLVTLGGRPWIVDAGFGANTPRAPLPVIFNQEISTDIQTFRFIKDECFGIILQEQSNPGWRNLYSLDMGHVCEGDIAYGNHFTSTSADSVFVSTCVASLRTDEGLITLLNNQLKIKRPGSTREIILESEQSYFSALKTYFGIELNIPYQEITKHF</sequence>
<dbReference type="RefSeq" id="WP_073579902.1">
    <property type="nucleotide sequence ID" value="NZ_AP024898.1"/>
</dbReference>
<dbReference type="PANTHER" id="PTHR11786">
    <property type="entry name" value="N-HYDROXYARYLAMINE O-ACETYLTRANSFERASE"/>
    <property type="match status" value="1"/>
</dbReference>
<dbReference type="Pfam" id="PF00797">
    <property type="entry name" value="Acetyltransf_2"/>
    <property type="match status" value="1"/>
</dbReference>
<keyword evidence="3" id="KW-0012">Acyltransferase</keyword>
<dbReference type="STRING" id="1117707.VQ7734_00716"/>
<name>A0A1M7YQX1_9VIBR</name>
<dbReference type="AlphaFoldDB" id="A0A1M7YQX1"/>
<gene>
    <name evidence="3" type="primary">nat</name>
    <name evidence="3" type="ORF">VQ7734_00716</name>
</gene>
<evidence type="ECO:0000313" key="4">
    <source>
        <dbReference type="Proteomes" id="UP000184600"/>
    </source>
</evidence>
<dbReference type="GO" id="GO:0004060">
    <property type="term" value="F:arylamine N-acetyltransferase activity"/>
    <property type="evidence" value="ECO:0007669"/>
    <property type="project" value="UniProtKB-EC"/>
</dbReference>
<evidence type="ECO:0000256" key="1">
    <source>
        <dbReference type="ARBA" id="ARBA00006547"/>
    </source>
</evidence>
<proteinExistence type="inferred from homology"/>
<dbReference type="Proteomes" id="UP000184600">
    <property type="component" value="Unassembled WGS sequence"/>
</dbReference>
<accession>A0A1M7YQX1</accession>
<keyword evidence="4" id="KW-1185">Reference proteome</keyword>